<proteinExistence type="inferred from homology"/>
<accession>A0A1B6CNX6</accession>
<protein>
    <recommendedName>
        <fullName evidence="2">NIF3-like protein 1</fullName>
    </recommendedName>
</protein>
<reference evidence="4" key="1">
    <citation type="submission" date="2015-12" db="EMBL/GenBank/DDBJ databases">
        <title>De novo transcriptome assembly of four potential Pierce s Disease insect vectors from Arizona vineyards.</title>
        <authorList>
            <person name="Tassone E.E."/>
        </authorList>
    </citation>
    <scope>NUCLEOTIDE SEQUENCE</scope>
</reference>
<comment type="similarity">
    <text evidence="1">Belongs to the GTP cyclohydrolase I type 2/NIF3 family.</text>
</comment>
<gene>
    <name evidence="4" type="ORF">g.13512</name>
</gene>
<organism evidence="4">
    <name type="scientific">Clastoptera arizonana</name>
    <name type="common">Arizona spittle bug</name>
    <dbReference type="NCBI Taxonomy" id="38151"/>
    <lineage>
        <taxon>Eukaryota</taxon>
        <taxon>Metazoa</taxon>
        <taxon>Ecdysozoa</taxon>
        <taxon>Arthropoda</taxon>
        <taxon>Hexapoda</taxon>
        <taxon>Insecta</taxon>
        <taxon>Pterygota</taxon>
        <taxon>Neoptera</taxon>
        <taxon>Paraneoptera</taxon>
        <taxon>Hemiptera</taxon>
        <taxon>Auchenorrhyncha</taxon>
        <taxon>Cercopoidea</taxon>
        <taxon>Clastopteridae</taxon>
        <taxon>Clastoptera</taxon>
    </lineage>
</organism>
<dbReference type="SUPFAM" id="SSF102705">
    <property type="entry name" value="NIF3 (NGG1p interacting factor 3)-like"/>
    <property type="match status" value="1"/>
</dbReference>
<dbReference type="AlphaFoldDB" id="A0A1B6CNX6"/>
<dbReference type="GO" id="GO:0005739">
    <property type="term" value="C:mitochondrion"/>
    <property type="evidence" value="ECO:0007669"/>
    <property type="project" value="TreeGrafter"/>
</dbReference>
<dbReference type="PANTHER" id="PTHR13799:SF13">
    <property type="entry name" value="NIF3-LIKE PROTEIN 1"/>
    <property type="match status" value="1"/>
</dbReference>
<dbReference type="Pfam" id="PF01784">
    <property type="entry name" value="DUF34_NIF3"/>
    <property type="match status" value="1"/>
</dbReference>
<dbReference type="InterPro" id="IPR002678">
    <property type="entry name" value="DUF34/NIF3"/>
</dbReference>
<feature type="binding site" evidence="3">
    <location>
        <position position="113"/>
    </location>
    <ligand>
        <name>a divalent metal cation</name>
        <dbReference type="ChEBI" id="CHEBI:60240"/>
        <label>1</label>
    </ligand>
</feature>
<feature type="binding site" evidence="3">
    <location>
        <position position="360"/>
    </location>
    <ligand>
        <name>a divalent metal cation</name>
        <dbReference type="ChEBI" id="CHEBI:60240"/>
        <label>1</label>
    </ligand>
</feature>
<sequence>MTLIIKYLLLSNHRVRKAFVNKQSFYIGSRFLTNKHPYSLNMTAPEGLNLPTIFQLLTNFAPLTLAESWDNVGLLIKPVKMQLIRKVLLTIDLTDDVMQEALEEEAQMIISYHPPLFNSFKRITNQWKDRIAATCLENRIAVYSPHTSWDSVKDGLNDWLAKCFDCESIVPISPYKFLEPGRNEITHSMSIKCPTTKVDELNLILNKTSCYGLFSSLPQNEEGYHKYDILCSVKELRNYKQFLEDNQCEFEVKNQTASKETLEGCGSGRICRLKTPISLSEAVDKVKKHINLPHLRLALAVGKTEESKIRSIALVAGSGASALRDAYADLYLTGEMLHHDILAANHQLTSVILINHSDSERGFLKEVAPRLESIFQNKVVVHVSKKDKDPLITV</sequence>
<name>A0A1B6CNX6_9HEMI</name>
<dbReference type="PANTHER" id="PTHR13799">
    <property type="entry name" value="NGG1 INTERACTING FACTOR 3"/>
    <property type="match status" value="1"/>
</dbReference>
<dbReference type="NCBIfam" id="TIGR00486">
    <property type="entry name" value="YbgI_SA1388"/>
    <property type="match status" value="1"/>
</dbReference>
<feature type="binding site" evidence="3">
    <location>
        <position position="150"/>
    </location>
    <ligand>
        <name>a divalent metal cation</name>
        <dbReference type="ChEBI" id="CHEBI:60240"/>
        <label>1</label>
    </ligand>
</feature>
<evidence type="ECO:0000313" key="4">
    <source>
        <dbReference type="EMBL" id="JAS15041.1"/>
    </source>
</evidence>
<dbReference type="FunFam" id="3.40.1390.30:FF:000001">
    <property type="entry name" value="GTP cyclohydrolase 1 type 2"/>
    <property type="match status" value="1"/>
</dbReference>
<dbReference type="PIRSF" id="PIRSF037490">
    <property type="entry name" value="UCP037490_NIF3_euk"/>
    <property type="match status" value="1"/>
</dbReference>
<dbReference type="Gene3D" id="3.40.1390.30">
    <property type="entry name" value="NIF3 (NGG1p interacting factor 3)-like"/>
    <property type="match status" value="2"/>
</dbReference>
<feature type="binding site" evidence="3">
    <location>
        <position position="356"/>
    </location>
    <ligand>
        <name>a divalent metal cation</name>
        <dbReference type="ChEBI" id="CHEBI:60240"/>
        <label>1</label>
    </ligand>
</feature>
<dbReference type="GO" id="GO:0046872">
    <property type="term" value="F:metal ion binding"/>
    <property type="evidence" value="ECO:0007669"/>
    <property type="project" value="UniProtKB-KW"/>
</dbReference>
<dbReference type="InterPro" id="IPR017222">
    <property type="entry name" value="DUF34/NIF3_animal"/>
</dbReference>
<dbReference type="EMBL" id="GEDC01022257">
    <property type="protein sequence ID" value="JAS15041.1"/>
    <property type="molecule type" value="Transcribed_RNA"/>
</dbReference>
<keyword evidence="3" id="KW-0479">Metal-binding</keyword>
<dbReference type="InterPro" id="IPR036069">
    <property type="entry name" value="DUF34/NIF3_sf"/>
</dbReference>
<evidence type="ECO:0000256" key="1">
    <source>
        <dbReference type="ARBA" id="ARBA00006964"/>
    </source>
</evidence>
<evidence type="ECO:0000256" key="3">
    <source>
        <dbReference type="PIRSR" id="PIRSR602678-1"/>
    </source>
</evidence>
<evidence type="ECO:0000256" key="2">
    <source>
        <dbReference type="ARBA" id="ARBA00019069"/>
    </source>
</evidence>